<organism evidence="2 3">
    <name type="scientific">Capnocytophaga gingivalis</name>
    <dbReference type="NCBI Taxonomy" id="1017"/>
    <lineage>
        <taxon>Bacteria</taxon>
        <taxon>Pseudomonadati</taxon>
        <taxon>Bacteroidota</taxon>
        <taxon>Flavobacteriia</taxon>
        <taxon>Flavobacteriales</taxon>
        <taxon>Flavobacteriaceae</taxon>
        <taxon>Capnocytophaga</taxon>
    </lineage>
</organism>
<reference evidence="2 3" key="1">
    <citation type="submission" date="2023-12" db="EMBL/GenBank/DDBJ databases">
        <title>Genomic sequences of Capnocytophaga and Parvimonas strains.</title>
        <authorList>
            <person name="Watt R.M."/>
            <person name="Wang M."/>
            <person name="Yang T."/>
            <person name="Tong W.M."/>
        </authorList>
    </citation>
    <scope>NUCLEOTIDE SEQUENCE [LARGE SCALE GENOMIC DNA]</scope>
    <source>
        <strain evidence="2 3">CCUG 13096</strain>
    </source>
</reference>
<evidence type="ECO:0000313" key="2">
    <source>
        <dbReference type="EMBL" id="MEB3076297.1"/>
    </source>
</evidence>
<name>A0ABU5ZDT6_9FLAO</name>
<feature type="region of interest" description="Disordered" evidence="1">
    <location>
        <begin position="54"/>
        <end position="112"/>
    </location>
</feature>
<protein>
    <submittedName>
        <fullName evidence="2">Uncharacterized protein</fullName>
    </submittedName>
</protein>
<proteinExistence type="predicted"/>
<keyword evidence="3" id="KW-1185">Reference proteome</keyword>
<dbReference type="EMBL" id="JAYKBW010000018">
    <property type="protein sequence ID" value="MEB3076297.1"/>
    <property type="molecule type" value="Genomic_DNA"/>
</dbReference>
<evidence type="ECO:0000313" key="3">
    <source>
        <dbReference type="Proteomes" id="UP001311730"/>
    </source>
</evidence>
<dbReference type="RefSeq" id="WP_323984303.1">
    <property type="nucleotide sequence ID" value="NZ_JAYKBW010000018.1"/>
</dbReference>
<accession>A0ABU5ZDT6</accession>
<feature type="compositionally biased region" description="Polar residues" evidence="1">
    <location>
        <begin position="56"/>
        <end position="66"/>
    </location>
</feature>
<gene>
    <name evidence="2" type="ORF">VJJ08_13465</name>
</gene>
<feature type="compositionally biased region" description="Basic and acidic residues" evidence="1">
    <location>
        <begin position="93"/>
        <end position="105"/>
    </location>
</feature>
<dbReference type="Proteomes" id="UP001311730">
    <property type="component" value="Unassembled WGS sequence"/>
</dbReference>
<feature type="compositionally biased region" description="Polar residues" evidence="1">
    <location>
        <begin position="79"/>
        <end position="91"/>
    </location>
</feature>
<evidence type="ECO:0000256" key="1">
    <source>
        <dbReference type="SAM" id="MobiDB-lite"/>
    </source>
</evidence>
<sequence>MKEEIQMDMVKIAQKILTNPTFLDNSELLVKEIQKLYERALLFNFLEKNHPETLKKNTSATPSPTTKKVEKETPVQAEPHNSSNTWENIRSQAPEKEVIFEEKTPTQKTQAEAPKTLNDRIASKQLKIGLNDRIAFVTHLFDGSIDEYNKAIGMINNLHTPDECWEFILQKVKPSYNNWQGKEEYEDRFFYIVSKRFG</sequence>
<comment type="caution">
    <text evidence="2">The sequence shown here is derived from an EMBL/GenBank/DDBJ whole genome shotgun (WGS) entry which is preliminary data.</text>
</comment>